<dbReference type="FunFam" id="2.40.10.10:FF:000068">
    <property type="entry name" value="transmembrane protease serine 2"/>
    <property type="match status" value="1"/>
</dbReference>
<proteinExistence type="inferred from homology"/>
<dbReference type="Proteomes" id="UP000238348">
    <property type="component" value="Chromosome"/>
</dbReference>
<dbReference type="InterPro" id="IPR001254">
    <property type="entry name" value="Trypsin_dom"/>
</dbReference>
<dbReference type="InterPro" id="IPR050430">
    <property type="entry name" value="Peptidase_S1"/>
</dbReference>
<name>A0A2L0EQU7_SORCE</name>
<accession>A0A2L0EQU7</accession>
<dbReference type="InterPro" id="IPR043504">
    <property type="entry name" value="Peptidase_S1_PA_chymotrypsin"/>
</dbReference>
<evidence type="ECO:0000256" key="2">
    <source>
        <dbReference type="ARBA" id="ARBA00023157"/>
    </source>
</evidence>
<dbReference type="GO" id="GO:0004252">
    <property type="term" value="F:serine-type endopeptidase activity"/>
    <property type="evidence" value="ECO:0007669"/>
    <property type="project" value="InterPro"/>
</dbReference>
<comment type="similarity">
    <text evidence="1">Belongs to the peptidase S1 family.</text>
</comment>
<evidence type="ECO:0000313" key="4">
    <source>
        <dbReference type="EMBL" id="AUX41681.1"/>
    </source>
</evidence>
<dbReference type="SMART" id="SM00020">
    <property type="entry name" value="Tryp_SPc"/>
    <property type="match status" value="1"/>
</dbReference>
<evidence type="ECO:0000259" key="3">
    <source>
        <dbReference type="PROSITE" id="PS50240"/>
    </source>
</evidence>
<feature type="domain" description="Peptidase S1" evidence="3">
    <location>
        <begin position="42"/>
        <end position="269"/>
    </location>
</feature>
<dbReference type="InterPro" id="IPR033116">
    <property type="entry name" value="TRYPSIN_SER"/>
</dbReference>
<dbReference type="InterPro" id="IPR009003">
    <property type="entry name" value="Peptidase_S1_PA"/>
</dbReference>
<dbReference type="PROSITE" id="PS50240">
    <property type="entry name" value="TRYPSIN_DOM"/>
    <property type="match status" value="1"/>
</dbReference>
<protein>
    <recommendedName>
        <fullName evidence="3">Peptidase S1 domain-containing protein</fullName>
    </recommendedName>
</protein>
<reference evidence="4 5" key="1">
    <citation type="submission" date="2015-09" db="EMBL/GenBank/DDBJ databases">
        <title>Sorangium comparison.</title>
        <authorList>
            <person name="Zaburannyi N."/>
            <person name="Bunk B."/>
            <person name="Overmann J."/>
            <person name="Mueller R."/>
        </authorList>
    </citation>
    <scope>NUCLEOTIDE SEQUENCE [LARGE SCALE GENOMIC DNA]</scope>
    <source>
        <strain evidence="4 5">So ce26</strain>
    </source>
</reference>
<sequence length="474" mass="49062">MNLRPIMFGLLLTATHGLGCAGAEKDDAAAAPEDVGSSEAAIVGGSSTSITRHPWQVRLEAPGGIFFCGGSIIASEWVLTAQHCVDGFGASDIRVVAGSDHLTERAVVRDVREIARRPGFDPWTLTSDLALLRLSAPLPLHPAHPNLRAIEIATDEHARDGWTDVGATGTATGFGRLRGEGPFPDQLQEVDLTIVRDNVHPAVTHDMLATTGAGRSTCNGDSGGPFVVRGPDGTPALAGVTSWGPTGCGGISVFARVSHGATWILDTIGAPRDGRADRCDGGSCPAHVGDCDGNAQCASGLLCTADVGARLGFSSATDVCLHPPGHASFCSSDFLCNRGEGHCDSTSECSSGLSCARNAGPLFGFPQSVSVCMRSSDICTSTNPCGVGGGPCDNDFECRGGICTFSAAHGYGICQPDPDFELRCITLHSCGPGEGPCSHDFECEPGLECLRDLRKGYNTCQGTPLGPEVLDLDP</sequence>
<keyword evidence="2" id="KW-1015">Disulfide bond</keyword>
<dbReference type="AlphaFoldDB" id="A0A2L0EQU7"/>
<evidence type="ECO:0000256" key="1">
    <source>
        <dbReference type="ARBA" id="ARBA00007664"/>
    </source>
</evidence>
<dbReference type="Pfam" id="PF00089">
    <property type="entry name" value="Trypsin"/>
    <property type="match status" value="1"/>
</dbReference>
<dbReference type="GO" id="GO:0006508">
    <property type="term" value="P:proteolysis"/>
    <property type="evidence" value="ECO:0007669"/>
    <property type="project" value="InterPro"/>
</dbReference>
<dbReference type="PROSITE" id="PS00135">
    <property type="entry name" value="TRYPSIN_SER"/>
    <property type="match status" value="1"/>
</dbReference>
<dbReference type="PANTHER" id="PTHR24276">
    <property type="entry name" value="POLYSERASE-RELATED"/>
    <property type="match status" value="1"/>
</dbReference>
<dbReference type="InterPro" id="IPR001314">
    <property type="entry name" value="Peptidase_S1A"/>
</dbReference>
<dbReference type="RefSeq" id="WP_104980211.1">
    <property type="nucleotide sequence ID" value="NZ_CP012673.1"/>
</dbReference>
<dbReference type="OrthoDB" id="1496095at2"/>
<dbReference type="PANTHER" id="PTHR24276:SF98">
    <property type="entry name" value="FI18310P1-RELATED"/>
    <property type="match status" value="1"/>
</dbReference>
<gene>
    <name evidence="4" type="ORF">SOCE26_031030</name>
</gene>
<dbReference type="SUPFAM" id="SSF50494">
    <property type="entry name" value="Trypsin-like serine proteases"/>
    <property type="match status" value="1"/>
</dbReference>
<dbReference type="Gene3D" id="2.40.10.10">
    <property type="entry name" value="Trypsin-like serine proteases"/>
    <property type="match status" value="1"/>
</dbReference>
<dbReference type="PRINTS" id="PR00722">
    <property type="entry name" value="CHYMOTRYPSIN"/>
</dbReference>
<organism evidence="4 5">
    <name type="scientific">Sorangium cellulosum</name>
    <name type="common">Polyangium cellulosum</name>
    <dbReference type="NCBI Taxonomy" id="56"/>
    <lineage>
        <taxon>Bacteria</taxon>
        <taxon>Pseudomonadati</taxon>
        <taxon>Myxococcota</taxon>
        <taxon>Polyangia</taxon>
        <taxon>Polyangiales</taxon>
        <taxon>Polyangiaceae</taxon>
        <taxon>Sorangium</taxon>
    </lineage>
</organism>
<evidence type="ECO:0000313" key="5">
    <source>
        <dbReference type="Proteomes" id="UP000238348"/>
    </source>
</evidence>
<dbReference type="EMBL" id="CP012673">
    <property type="protein sequence ID" value="AUX41681.1"/>
    <property type="molecule type" value="Genomic_DNA"/>
</dbReference>
<dbReference type="CDD" id="cd00190">
    <property type="entry name" value="Tryp_SPc"/>
    <property type="match status" value="1"/>
</dbReference>